<accession>A0A8H3YD09</accession>
<dbReference type="GO" id="GO:0006644">
    <property type="term" value="P:phospholipid metabolic process"/>
    <property type="evidence" value="ECO:0007669"/>
    <property type="project" value="InterPro"/>
</dbReference>
<keyword evidence="3 7" id="KW-0812">Transmembrane</keyword>
<evidence type="ECO:0000256" key="2">
    <source>
        <dbReference type="ARBA" id="ARBA00008816"/>
    </source>
</evidence>
<feature type="transmembrane region" description="Helical" evidence="7">
    <location>
        <begin position="284"/>
        <end position="303"/>
    </location>
</feature>
<dbReference type="PANTHER" id="PTHR10165:SF84">
    <property type="entry name" value="PHOSPHATIDIC ACID PHOSPHATASE BETA"/>
    <property type="match status" value="1"/>
</dbReference>
<dbReference type="GO" id="GO:0016020">
    <property type="term" value="C:membrane"/>
    <property type="evidence" value="ECO:0007669"/>
    <property type="project" value="UniProtKB-SubCell"/>
</dbReference>
<dbReference type="PANTHER" id="PTHR10165">
    <property type="entry name" value="LIPID PHOSPHATE PHOSPHATASE"/>
    <property type="match status" value="1"/>
</dbReference>
<proteinExistence type="inferred from homology"/>
<feature type="transmembrane region" description="Helical" evidence="7">
    <location>
        <begin position="70"/>
        <end position="89"/>
    </location>
</feature>
<dbReference type="GO" id="GO:0008195">
    <property type="term" value="F:phosphatidate phosphatase activity"/>
    <property type="evidence" value="ECO:0007669"/>
    <property type="project" value="TreeGrafter"/>
</dbReference>
<evidence type="ECO:0000256" key="6">
    <source>
        <dbReference type="SAM" id="MobiDB-lite"/>
    </source>
</evidence>
<dbReference type="Proteomes" id="UP000620104">
    <property type="component" value="Unassembled WGS sequence"/>
</dbReference>
<dbReference type="InterPro" id="IPR036938">
    <property type="entry name" value="PAP2/HPO_sf"/>
</dbReference>
<evidence type="ECO:0000259" key="8">
    <source>
        <dbReference type="SMART" id="SM00014"/>
    </source>
</evidence>
<dbReference type="InterPro" id="IPR043216">
    <property type="entry name" value="PAP-like"/>
</dbReference>
<dbReference type="OrthoDB" id="10030083at2759"/>
<feature type="region of interest" description="Disordered" evidence="6">
    <location>
        <begin position="1"/>
        <end position="29"/>
    </location>
</feature>
<evidence type="ECO:0000256" key="1">
    <source>
        <dbReference type="ARBA" id="ARBA00004141"/>
    </source>
</evidence>
<feature type="compositionally biased region" description="Polar residues" evidence="6">
    <location>
        <begin position="1"/>
        <end position="24"/>
    </location>
</feature>
<dbReference type="GO" id="GO:0046839">
    <property type="term" value="P:phospholipid dephosphorylation"/>
    <property type="evidence" value="ECO:0007669"/>
    <property type="project" value="TreeGrafter"/>
</dbReference>
<dbReference type="EMBL" id="BLZA01000009">
    <property type="protein sequence ID" value="GHJ84895.1"/>
    <property type="molecule type" value="Genomic_DNA"/>
</dbReference>
<evidence type="ECO:0000313" key="10">
    <source>
        <dbReference type="Proteomes" id="UP000620104"/>
    </source>
</evidence>
<name>A0A8H3YD09_9TREE</name>
<keyword evidence="5 7" id="KW-0472">Membrane</keyword>
<organism evidence="9 10">
    <name type="scientific">Naganishia liquefaciens</name>
    <dbReference type="NCBI Taxonomy" id="104408"/>
    <lineage>
        <taxon>Eukaryota</taxon>
        <taxon>Fungi</taxon>
        <taxon>Dikarya</taxon>
        <taxon>Basidiomycota</taxon>
        <taxon>Agaricomycotina</taxon>
        <taxon>Tremellomycetes</taxon>
        <taxon>Filobasidiales</taxon>
        <taxon>Filobasidiaceae</taxon>
        <taxon>Naganishia</taxon>
    </lineage>
</organism>
<evidence type="ECO:0000256" key="7">
    <source>
        <dbReference type="SAM" id="Phobius"/>
    </source>
</evidence>
<evidence type="ECO:0000256" key="3">
    <source>
        <dbReference type="ARBA" id="ARBA00022692"/>
    </source>
</evidence>
<dbReference type="CDD" id="cd03390">
    <property type="entry name" value="PAP2_containing_1_like"/>
    <property type="match status" value="1"/>
</dbReference>
<keyword evidence="10" id="KW-1185">Reference proteome</keyword>
<dbReference type="Pfam" id="PF01569">
    <property type="entry name" value="PAP2"/>
    <property type="match status" value="1"/>
</dbReference>
<evidence type="ECO:0000256" key="5">
    <source>
        <dbReference type="ARBA" id="ARBA00023136"/>
    </source>
</evidence>
<feature type="transmembrane region" description="Helical" evidence="7">
    <location>
        <begin position="151"/>
        <end position="172"/>
    </location>
</feature>
<feature type="transmembrane region" description="Helical" evidence="7">
    <location>
        <begin position="225"/>
        <end position="245"/>
    </location>
</feature>
<gene>
    <name evidence="9" type="ORF">NliqN6_1297</name>
</gene>
<comment type="similarity">
    <text evidence="2">Belongs to the PA-phosphatase related phosphoesterase family.</text>
</comment>
<sequence length="408" mass="44992">MATNETTMAPSATRDTARTATVPGQQEPVVQEKRGMFSNKHTNKSMAAGGMSGPDGPYGHKFKFGQWIKLHLLDLLTMAAMGAIGLGVYEADPAPTRNFPIYNNNSEVVYPQFAYPYRKNIIPIYAAALIAFFVPFVFFVLFQIRHRSPEMLLGSTMGLLEGLITAAVFQVFNKWLIGGLRPHFLDVCKPDFSRQTGMGFEGYMYTREVCTGDANDINDSLESWMSGHSTAAFAGLIYLFFYFNAQLKVMSDHRGAYWKYVLTIAPVCGAVLIAASLTVDEYHNWYDCVGGALTGTFCAFIAYRKTFAAIWDFRFNHVLLPRSTSLFHRHASEGAFSKFGYSVQESMLHRPFTHEGGWRDHEAFAGAPSDALGSRQSDAGLLGSGGHIGAGYSPGQYTNKPAQGAMMV</sequence>
<feature type="domain" description="Phosphatidic acid phosphatase type 2/haloperoxidase" evidence="8">
    <location>
        <begin position="156"/>
        <end position="303"/>
    </location>
</feature>
<feature type="transmembrane region" description="Helical" evidence="7">
    <location>
        <begin position="122"/>
        <end position="144"/>
    </location>
</feature>
<evidence type="ECO:0000256" key="4">
    <source>
        <dbReference type="ARBA" id="ARBA00022989"/>
    </source>
</evidence>
<dbReference type="InterPro" id="IPR000326">
    <property type="entry name" value="PAP2/HPO"/>
</dbReference>
<dbReference type="Gene3D" id="1.20.144.10">
    <property type="entry name" value="Phosphatidic acid phosphatase type 2/haloperoxidase"/>
    <property type="match status" value="1"/>
</dbReference>
<comment type="caution">
    <text evidence="9">The sequence shown here is derived from an EMBL/GenBank/DDBJ whole genome shotgun (WGS) entry which is preliminary data.</text>
</comment>
<protein>
    <recommendedName>
        <fullName evidence="8">Phosphatidic acid phosphatase type 2/haloperoxidase domain-containing protein</fullName>
    </recommendedName>
</protein>
<dbReference type="AlphaFoldDB" id="A0A8H3YD09"/>
<dbReference type="SMART" id="SM00014">
    <property type="entry name" value="acidPPc"/>
    <property type="match status" value="1"/>
</dbReference>
<reference evidence="9" key="1">
    <citation type="submission" date="2020-07" db="EMBL/GenBank/DDBJ databases">
        <title>Draft Genome Sequence of a Deep-Sea Yeast, Naganishia (Cryptococcus) liquefaciens strain N6.</title>
        <authorList>
            <person name="Han Y.W."/>
            <person name="Kajitani R."/>
            <person name="Morimoto H."/>
            <person name="Parhat M."/>
            <person name="Tsubouchi H."/>
            <person name="Bakenova O."/>
            <person name="Ogata M."/>
            <person name="Argunhan B."/>
            <person name="Aoki R."/>
            <person name="Kajiwara S."/>
            <person name="Itoh T."/>
            <person name="Iwasaki H."/>
        </authorList>
    </citation>
    <scope>NUCLEOTIDE SEQUENCE</scope>
    <source>
        <strain evidence="9">N6</strain>
    </source>
</reference>
<comment type="subcellular location">
    <subcellularLocation>
        <location evidence="1">Membrane</location>
        <topology evidence="1">Multi-pass membrane protein</topology>
    </subcellularLocation>
</comment>
<feature type="transmembrane region" description="Helical" evidence="7">
    <location>
        <begin position="257"/>
        <end position="278"/>
    </location>
</feature>
<keyword evidence="4 7" id="KW-1133">Transmembrane helix</keyword>
<evidence type="ECO:0000313" key="9">
    <source>
        <dbReference type="EMBL" id="GHJ84895.1"/>
    </source>
</evidence>
<dbReference type="SUPFAM" id="SSF48317">
    <property type="entry name" value="Acid phosphatase/Vanadium-dependent haloperoxidase"/>
    <property type="match status" value="1"/>
</dbReference>